<dbReference type="STRING" id="1088818.A0A2I0AB60"/>
<feature type="compositionally biased region" description="Polar residues" evidence="10">
    <location>
        <begin position="107"/>
        <end position="117"/>
    </location>
</feature>
<keyword evidence="13" id="KW-1185">Reference proteome</keyword>
<evidence type="ECO:0000256" key="1">
    <source>
        <dbReference type="ARBA" id="ARBA00004123"/>
    </source>
</evidence>
<accession>A0A2I0AB60</accession>
<protein>
    <submittedName>
        <fullName evidence="12">Zinc finger protein ZAT5</fullName>
    </submittedName>
</protein>
<evidence type="ECO:0000259" key="11">
    <source>
        <dbReference type="PROSITE" id="PS50157"/>
    </source>
</evidence>
<feature type="region of interest" description="Disordered" evidence="10">
    <location>
        <begin position="199"/>
        <end position="222"/>
    </location>
</feature>
<name>A0A2I0AB60_9ASPA</name>
<keyword evidence="8" id="KW-0539">Nucleus</keyword>
<gene>
    <name evidence="12" type="primary">ZAT5</name>
    <name evidence="12" type="ORF">AXF42_Ash001769</name>
</gene>
<keyword evidence="7" id="KW-0804">Transcription</keyword>
<feature type="domain" description="C2H2-type" evidence="11">
    <location>
        <begin position="80"/>
        <end position="107"/>
    </location>
</feature>
<dbReference type="PANTHER" id="PTHR26374:SF456">
    <property type="entry name" value="ZINC FINGER PROTEIN ZAT5-LIKE"/>
    <property type="match status" value="1"/>
</dbReference>
<feature type="region of interest" description="Disordered" evidence="10">
    <location>
        <begin position="159"/>
        <end position="186"/>
    </location>
</feature>
<dbReference type="GO" id="GO:0008270">
    <property type="term" value="F:zinc ion binding"/>
    <property type="evidence" value="ECO:0007669"/>
    <property type="project" value="UniProtKB-KW"/>
</dbReference>
<reference evidence="12 13" key="1">
    <citation type="journal article" date="2017" name="Nature">
        <title>The Apostasia genome and the evolution of orchids.</title>
        <authorList>
            <person name="Zhang G.Q."/>
            <person name="Liu K.W."/>
            <person name="Li Z."/>
            <person name="Lohaus R."/>
            <person name="Hsiao Y.Y."/>
            <person name="Niu S.C."/>
            <person name="Wang J.Y."/>
            <person name="Lin Y.C."/>
            <person name="Xu Q."/>
            <person name="Chen L.J."/>
            <person name="Yoshida K."/>
            <person name="Fujiwara S."/>
            <person name="Wang Z.W."/>
            <person name="Zhang Y.Q."/>
            <person name="Mitsuda N."/>
            <person name="Wang M."/>
            <person name="Liu G.H."/>
            <person name="Pecoraro L."/>
            <person name="Huang H.X."/>
            <person name="Xiao X.J."/>
            <person name="Lin M."/>
            <person name="Wu X.Y."/>
            <person name="Wu W.L."/>
            <person name="Chen Y.Y."/>
            <person name="Chang S.B."/>
            <person name="Sakamoto S."/>
            <person name="Ohme-Takagi M."/>
            <person name="Yagi M."/>
            <person name="Zeng S.J."/>
            <person name="Shen C.Y."/>
            <person name="Yeh C.M."/>
            <person name="Luo Y.B."/>
            <person name="Tsai W.C."/>
            <person name="Van de Peer Y."/>
            <person name="Liu Z.J."/>
        </authorList>
    </citation>
    <scope>NUCLEOTIDE SEQUENCE [LARGE SCALE GENOMIC DNA]</scope>
    <source>
        <strain evidence="13">cv. Shenzhen</strain>
        <tissue evidence="12">Stem</tissue>
    </source>
</reference>
<evidence type="ECO:0000313" key="12">
    <source>
        <dbReference type="EMBL" id="PKA52788.1"/>
    </source>
</evidence>
<dbReference type="GO" id="GO:0005634">
    <property type="term" value="C:nucleus"/>
    <property type="evidence" value="ECO:0007669"/>
    <property type="project" value="UniProtKB-SubCell"/>
</dbReference>
<proteinExistence type="predicted"/>
<evidence type="ECO:0000256" key="3">
    <source>
        <dbReference type="ARBA" id="ARBA00022737"/>
    </source>
</evidence>
<dbReference type="Gene3D" id="3.30.160.60">
    <property type="entry name" value="Classic Zinc Finger"/>
    <property type="match status" value="1"/>
</dbReference>
<evidence type="ECO:0000256" key="8">
    <source>
        <dbReference type="ARBA" id="ARBA00023242"/>
    </source>
</evidence>
<dbReference type="PROSITE" id="PS00028">
    <property type="entry name" value="ZINC_FINGER_C2H2_1"/>
    <property type="match status" value="2"/>
</dbReference>
<organism evidence="12 13">
    <name type="scientific">Apostasia shenzhenica</name>
    <dbReference type="NCBI Taxonomy" id="1088818"/>
    <lineage>
        <taxon>Eukaryota</taxon>
        <taxon>Viridiplantae</taxon>
        <taxon>Streptophyta</taxon>
        <taxon>Embryophyta</taxon>
        <taxon>Tracheophyta</taxon>
        <taxon>Spermatophyta</taxon>
        <taxon>Magnoliopsida</taxon>
        <taxon>Liliopsida</taxon>
        <taxon>Asparagales</taxon>
        <taxon>Orchidaceae</taxon>
        <taxon>Apostasioideae</taxon>
        <taxon>Apostasia</taxon>
    </lineage>
</organism>
<feature type="region of interest" description="Disordered" evidence="10">
    <location>
        <begin position="99"/>
        <end position="126"/>
    </location>
</feature>
<evidence type="ECO:0000256" key="6">
    <source>
        <dbReference type="ARBA" id="ARBA00023015"/>
    </source>
</evidence>
<keyword evidence="6" id="KW-0805">Transcription regulation</keyword>
<dbReference type="PANTHER" id="PTHR26374">
    <property type="entry name" value="ZINC FINGER PROTEIN ZAT5"/>
    <property type="match status" value="1"/>
</dbReference>
<dbReference type="PROSITE" id="PS50157">
    <property type="entry name" value="ZINC_FINGER_C2H2_2"/>
    <property type="match status" value="2"/>
</dbReference>
<dbReference type="SMART" id="SM00355">
    <property type="entry name" value="ZnF_C2H2"/>
    <property type="match status" value="2"/>
</dbReference>
<evidence type="ECO:0000313" key="13">
    <source>
        <dbReference type="Proteomes" id="UP000236161"/>
    </source>
</evidence>
<dbReference type="Proteomes" id="UP000236161">
    <property type="component" value="Unassembled WGS sequence"/>
</dbReference>
<dbReference type="EMBL" id="KZ452001">
    <property type="protein sequence ID" value="PKA52788.1"/>
    <property type="molecule type" value="Genomic_DNA"/>
</dbReference>
<dbReference type="AlphaFoldDB" id="A0A2I0AB60"/>
<evidence type="ECO:0000256" key="2">
    <source>
        <dbReference type="ARBA" id="ARBA00022723"/>
    </source>
</evidence>
<evidence type="ECO:0000256" key="4">
    <source>
        <dbReference type="ARBA" id="ARBA00022771"/>
    </source>
</evidence>
<dbReference type="Pfam" id="PF13912">
    <property type="entry name" value="zf-C2H2_6"/>
    <property type="match status" value="2"/>
</dbReference>
<evidence type="ECO:0000256" key="9">
    <source>
        <dbReference type="PROSITE-ProRule" id="PRU00042"/>
    </source>
</evidence>
<feature type="compositionally biased region" description="Polar residues" evidence="10">
    <location>
        <begin position="11"/>
        <end position="20"/>
    </location>
</feature>
<feature type="compositionally biased region" description="Pro residues" evidence="10">
    <location>
        <begin position="209"/>
        <end position="222"/>
    </location>
</feature>
<feature type="region of interest" description="Disordered" evidence="10">
    <location>
        <begin position="1"/>
        <end position="24"/>
    </location>
</feature>
<dbReference type="SUPFAM" id="SSF57667">
    <property type="entry name" value="beta-beta-alpha zinc fingers"/>
    <property type="match status" value="1"/>
</dbReference>
<evidence type="ECO:0000256" key="5">
    <source>
        <dbReference type="ARBA" id="ARBA00022833"/>
    </source>
</evidence>
<keyword evidence="4 9" id="KW-0863">Zinc-finger</keyword>
<evidence type="ECO:0000256" key="7">
    <source>
        <dbReference type="ARBA" id="ARBA00023163"/>
    </source>
</evidence>
<dbReference type="OrthoDB" id="6077919at2759"/>
<dbReference type="InterPro" id="IPR013087">
    <property type="entry name" value="Znf_C2H2_type"/>
</dbReference>
<dbReference type="InterPro" id="IPR036236">
    <property type="entry name" value="Znf_C2H2_sf"/>
</dbReference>
<sequence>MEAAHEEPMGSYTTTSTCDSPSPVVLKRRRTIRHRAVAVASPASSVELSGMTEDEDDDLAANCLILLAQGRDLEAASEFYECKTCSKCFPSFQALGGHRASHKKPKQASQWQPSLPSSYLVHGGGSGGGKQRIHGCSVCGLEFPSGQALGGHMRRHRPAILPEVSGKKKEKKKKQKKNVLSLDLNLPAPSDDVDPFAMAGLPLSFSSAPPQPPPPPLVGCHY</sequence>
<comment type="subcellular location">
    <subcellularLocation>
        <location evidence="1">Nucleus</location>
    </subcellularLocation>
</comment>
<evidence type="ECO:0000256" key="10">
    <source>
        <dbReference type="SAM" id="MobiDB-lite"/>
    </source>
</evidence>
<keyword evidence="2" id="KW-0479">Metal-binding</keyword>
<feature type="compositionally biased region" description="Basic residues" evidence="10">
    <location>
        <begin position="168"/>
        <end position="177"/>
    </location>
</feature>
<keyword evidence="5" id="KW-0862">Zinc</keyword>
<feature type="domain" description="C2H2-type" evidence="11">
    <location>
        <begin position="134"/>
        <end position="156"/>
    </location>
</feature>
<keyword evidence="3" id="KW-0677">Repeat</keyword>